<comment type="subcellular location">
    <subcellularLocation>
        <location evidence="1">Cell outer membrane</location>
    </subcellularLocation>
</comment>
<keyword evidence="6" id="KW-0472">Membrane</keyword>
<evidence type="ECO:0000256" key="3">
    <source>
        <dbReference type="ARBA" id="ARBA00022448"/>
    </source>
</evidence>
<keyword evidence="3" id="KW-0813">Transport</keyword>
<dbReference type="Proteomes" id="UP000510822">
    <property type="component" value="Chromosome"/>
</dbReference>
<evidence type="ECO:0000256" key="6">
    <source>
        <dbReference type="ARBA" id="ARBA00023136"/>
    </source>
</evidence>
<feature type="chain" id="PRO_5028849503" evidence="8">
    <location>
        <begin position="22"/>
        <end position="437"/>
    </location>
</feature>
<dbReference type="InterPro" id="IPR051906">
    <property type="entry name" value="TolC-like"/>
</dbReference>
<evidence type="ECO:0000256" key="4">
    <source>
        <dbReference type="ARBA" id="ARBA00022452"/>
    </source>
</evidence>
<evidence type="ECO:0000256" key="7">
    <source>
        <dbReference type="ARBA" id="ARBA00023237"/>
    </source>
</evidence>
<dbReference type="GO" id="GO:0009279">
    <property type="term" value="C:cell outer membrane"/>
    <property type="evidence" value="ECO:0007669"/>
    <property type="project" value="UniProtKB-SubCell"/>
</dbReference>
<organism evidence="9 10">
    <name type="scientific">Chitinibacter fontanus</name>
    <dbReference type="NCBI Taxonomy" id="1737446"/>
    <lineage>
        <taxon>Bacteria</taxon>
        <taxon>Pseudomonadati</taxon>
        <taxon>Pseudomonadota</taxon>
        <taxon>Betaproteobacteria</taxon>
        <taxon>Neisseriales</taxon>
        <taxon>Chitinibacteraceae</taxon>
        <taxon>Chitinibacter</taxon>
    </lineage>
</organism>
<keyword evidence="8" id="KW-0732">Signal</keyword>
<reference evidence="9 10" key="1">
    <citation type="journal article" date="2016" name="Int. J. Syst. Evol. Microbiol.">
        <title>Chitinibacter fontanus sp. nov., isolated from a spring.</title>
        <authorList>
            <person name="Sheu S.Y."/>
            <person name="Li Y.S."/>
            <person name="Young C.C."/>
            <person name="Chen W.M."/>
        </authorList>
    </citation>
    <scope>NUCLEOTIDE SEQUENCE [LARGE SCALE GENOMIC DNA]</scope>
    <source>
        <strain evidence="9 10">STM-7</strain>
    </source>
</reference>
<proteinExistence type="inferred from homology"/>
<accession>A0A7D5ZFP3</accession>
<dbReference type="PANTHER" id="PTHR30026:SF22">
    <property type="entry name" value="OUTER MEMBRANE EFFLUX PROTEIN"/>
    <property type="match status" value="1"/>
</dbReference>
<keyword evidence="10" id="KW-1185">Reference proteome</keyword>
<keyword evidence="5" id="KW-0812">Transmembrane</keyword>
<dbReference type="AlphaFoldDB" id="A0A7D5ZFP3"/>
<dbReference type="SUPFAM" id="SSF56954">
    <property type="entry name" value="Outer membrane efflux proteins (OEP)"/>
    <property type="match status" value="1"/>
</dbReference>
<dbReference type="GO" id="GO:1990281">
    <property type="term" value="C:efflux pump complex"/>
    <property type="evidence" value="ECO:0007669"/>
    <property type="project" value="TreeGrafter"/>
</dbReference>
<dbReference type="EMBL" id="CP058952">
    <property type="protein sequence ID" value="QLI81009.1"/>
    <property type="molecule type" value="Genomic_DNA"/>
</dbReference>
<evidence type="ECO:0000313" key="9">
    <source>
        <dbReference type="EMBL" id="QLI81009.1"/>
    </source>
</evidence>
<evidence type="ECO:0000313" key="10">
    <source>
        <dbReference type="Proteomes" id="UP000510822"/>
    </source>
</evidence>
<keyword evidence="7" id="KW-0998">Cell outer membrane</keyword>
<comment type="similarity">
    <text evidence="2">Belongs to the outer membrane factor (OMF) (TC 1.B.17) family.</text>
</comment>
<feature type="signal peptide" evidence="8">
    <location>
        <begin position="1"/>
        <end position="21"/>
    </location>
</feature>
<evidence type="ECO:0000256" key="1">
    <source>
        <dbReference type="ARBA" id="ARBA00004442"/>
    </source>
</evidence>
<dbReference type="GO" id="GO:0015288">
    <property type="term" value="F:porin activity"/>
    <property type="evidence" value="ECO:0007669"/>
    <property type="project" value="TreeGrafter"/>
</dbReference>
<evidence type="ECO:0000256" key="5">
    <source>
        <dbReference type="ARBA" id="ARBA00022692"/>
    </source>
</evidence>
<dbReference type="PANTHER" id="PTHR30026">
    <property type="entry name" value="OUTER MEMBRANE PROTEIN TOLC"/>
    <property type="match status" value="1"/>
</dbReference>
<evidence type="ECO:0000256" key="2">
    <source>
        <dbReference type="ARBA" id="ARBA00007613"/>
    </source>
</evidence>
<dbReference type="InterPro" id="IPR003423">
    <property type="entry name" value="OMP_efflux"/>
</dbReference>
<gene>
    <name evidence="9" type="ORF">HZU75_05430</name>
</gene>
<name>A0A7D5ZFP3_9NEIS</name>
<dbReference type="Pfam" id="PF02321">
    <property type="entry name" value="OEP"/>
    <property type="match status" value="2"/>
</dbReference>
<dbReference type="NCBIfam" id="TIGR01844">
    <property type="entry name" value="type_I_sec_TolC"/>
    <property type="match status" value="1"/>
</dbReference>
<dbReference type="KEGG" id="cfon:HZU75_05430"/>
<dbReference type="RefSeq" id="WP_180308140.1">
    <property type="nucleotide sequence ID" value="NZ_CP058952.1"/>
</dbReference>
<dbReference type="Gene3D" id="1.20.1600.10">
    <property type="entry name" value="Outer membrane efflux proteins (OEP)"/>
    <property type="match status" value="1"/>
</dbReference>
<evidence type="ECO:0000256" key="8">
    <source>
        <dbReference type="SAM" id="SignalP"/>
    </source>
</evidence>
<dbReference type="InterPro" id="IPR010130">
    <property type="entry name" value="T1SS_OMP_TolC"/>
</dbReference>
<protein>
    <submittedName>
        <fullName evidence="9">TolC family outer membrane protein</fullName>
    </submittedName>
</protein>
<dbReference type="GO" id="GO:0015562">
    <property type="term" value="F:efflux transmembrane transporter activity"/>
    <property type="evidence" value="ECO:0007669"/>
    <property type="project" value="InterPro"/>
</dbReference>
<sequence length="437" mass="47669">MMSKSLCTIAVFAALAHSAAAAPLPQVVEKLLQTSPDILSDVGQRRASDAAVDKAKSGYYPRIDLSVGAGREYTNDLSTRTNFGGGTDYNRQEAQAILTQMLFDGMATKNEVARQRARQLGAAHRLANTSEDIALKTAEAYLDVLRQQELVALTQANLDAHLSTAEQVKLRTSGGFGRKSDDEQIDARVSLAKANLSAAQSSLNEAKIAYMRLVGEVPEDLAKPDTPANLPASMEEAANWAVANNRLLLAAKADVDGANAQHGLAESQMYPRVDLEAGAVYTNSLDGVAVEDSTRYYGMVRMRYTFKSGGDRAYVAETKQLAYSAQEVARRVERQVRQNAALSWNAMSIAAERVPVLTQYANSSKSARDEYSKQFSLGQRSLLDLLDSENEYFTARRDLVAGQYDELRAKFRLLADGNQLLSTLNVKPLAETELAQQ</sequence>
<keyword evidence="4" id="KW-1134">Transmembrane beta strand</keyword>